<keyword evidence="2" id="KW-1185">Reference proteome</keyword>
<dbReference type="AlphaFoldDB" id="A0A1I7TYT0"/>
<evidence type="ECO:0000256" key="1">
    <source>
        <dbReference type="SAM" id="Phobius"/>
    </source>
</evidence>
<dbReference type="Pfam" id="PF10323">
    <property type="entry name" value="7TM_GPCR_Srv"/>
    <property type="match status" value="1"/>
</dbReference>
<dbReference type="SUPFAM" id="SSF81321">
    <property type="entry name" value="Family A G protein-coupled receptor-like"/>
    <property type="match status" value="1"/>
</dbReference>
<name>A0A1I7TYT0_9PELO</name>
<dbReference type="PANTHER" id="PTHR23021">
    <property type="entry name" value="SERPENTINE RECEPTOR, CLASS T"/>
    <property type="match status" value="1"/>
</dbReference>
<dbReference type="WBParaSite" id="Csp11.Scaffold629.g13147.t1">
    <property type="protein sequence ID" value="Csp11.Scaffold629.g13147.t1"/>
    <property type="gene ID" value="Csp11.Scaffold629.g13147"/>
</dbReference>
<sequence>MYPPGWGYDFTVPFCDLFDTLEICLSFPCLIISFLSYLCIVYLIFVAKNMKTSVQSRKNEIAILFQSAFVTIYISGMIFVWHPALFSMIHFIDMNDVTNQAILNCLWIIHCYVNPCMLLIFNKSIRADVFRFMRTQQIERAPSRSVMMSTVSMA</sequence>
<dbReference type="eggNOG" id="ENOG502THHG">
    <property type="taxonomic scope" value="Eukaryota"/>
</dbReference>
<evidence type="ECO:0000313" key="3">
    <source>
        <dbReference type="WBParaSite" id="Csp11.Scaffold629.g13147.t1"/>
    </source>
</evidence>
<feature type="transmembrane region" description="Helical" evidence="1">
    <location>
        <begin position="101"/>
        <end position="121"/>
    </location>
</feature>
<dbReference type="InterPro" id="IPR019425">
    <property type="entry name" value="7TM_GPCR_serpentine_rcpt_Srt"/>
</dbReference>
<feature type="transmembrane region" description="Helical" evidence="1">
    <location>
        <begin position="61"/>
        <end position="81"/>
    </location>
</feature>
<organism evidence="2 3">
    <name type="scientific">Caenorhabditis tropicalis</name>
    <dbReference type="NCBI Taxonomy" id="1561998"/>
    <lineage>
        <taxon>Eukaryota</taxon>
        <taxon>Metazoa</taxon>
        <taxon>Ecdysozoa</taxon>
        <taxon>Nematoda</taxon>
        <taxon>Chromadorea</taxon>
        <taxon>Rhabditida</taxon>
        <taxon>Rhabditina</taxon>
        <taxon>Rhabditomorpha</taxon>
        <taxon>Rhabditoidea</taxon>
        <taxon>Rhabditidae</taxon>
        <taxon>Peloderinae</taxon>
        <taxon>Caenorhabditis</taxon>
    </lineage>
</organism>
<dbReference type="Proteomes" id="UP000095282">
    <property type="component" value="Unplaced"/>
</dbReference>
<feature type="transmembrane region" description="Helical" evidence="1">
    <location>
        <begin position="20"/>
        <end position="45"/>
    </location>
</feature>
<keyword evidence="1" id="KW-0812">Transmembrane</keyword>
<reference evidence="3" key="1">
    <citation type="submission" date="2016-11" db="UniProtKB">
        <authorList>
            <consortium name="WormBaseParasite"/>
        </authorList>
    </citation>
    <scope>IDENTIFICATION</scope>
</reference>
<protein>
    <submittedName>
        <fullName evidence="3">G_PROTEIN_RECEP_F1_2 domain-containing protein</fullName>
    </submittedName>
</protein>
<keyword evidence="1" id="KW-0472">Membrane</keyword>
<accession>A0A1I7TYT0</accession>
<evidence type="ECO:0000313" key="2">
    <source>
        <dbReference type="Proteomes" id="UP000095282"/>
    </source>
</evidence>
<dbReference type="PANTHER" id="PTHR23021:SF33">
    <property type="entry name" value="SERPENTINE RECEPTOR, CLASS T"/>
    <property type="match status" value="1"/>
</dbReference>
<dbReference type="InterPro" id="IPR019426">
    <property type="entry name" value="7TM_GPCR_serpentine_rcpt_Srv"/>
</dbReference>
<proteinExistence type="predicted"/>
<keyword evidence="1" id="KW-1133">Transmembrane helix</keyword>